<organism evidence="1 2">
    <name type="scientific">Jiangella asiatica</name>
    <dbReference type="NCBI Taxonomy" id="2530372"/>
    <lineage>
        <taxon>Bacteria</taxon>
        <taxon>Bacillati</taxon>
        <taxon>Actinomycetota</taxon>
        <taxon>Actinomycetes</taxon>
        <taxon>Jiangellales</taxon>
        <taxon>Jiangellaceae</taxon>
        <taxon>Jiangella</taxon>
    </lineage>
</organism>
<dbReference type="Proteomes" id="UP000294739">
    <property type="component" value="Unassembled WGS sequence"/>
</dbReference>
<name>A0A4R5CV07_9ACTN</name>
<comment type="caution">
    <text evidence="1">The sequence shown here is derived from an EMBL/GenBank/DDBJ whole genome shotgun (WGS) entry which is preliminary data.</text>
</comment>
<dbReference type="OrthoDB" id="505641at2"/>
<dbReference type="EMBL" id="SMKZ01000034">
    <property type="protein sequence ID" value="TDE02821.1"/>
    <property type="molecule type" value="Genomic_DNA"/>
</dbReference>
<reference evidence="1 2" key="1">
    <citation type="submission" date="2019-03" db="EMBL/GenBank/DDBJ databases">
        <title>Draft genome sequences of novel Actinobacteria.</title>
        <authorList>
            <person name="Sahin N."/>
            <person name="Ay H."/>
            <person name="Saygin H."/>
        </authorList>
    </citation>
    <scope>NUCLEOTIDE SEQUENCE [LARGE SCALE GENOMIC DNA]</scope>
    <source>
        <strain evidence="1 2">5K138</strain>
    </source>
</reference>
<sequence length="222" mass="23823">MDFGPTTEGAYWIRTEFGGNVGDILIERVEIDAPPLVNGIRTIAMNFPGVNSGAITIKDCYVHGVGSGPRFYNNNHIQDSIVEATFYAGSDSHRSGIGNNGGAHCSVKRCRIECRGTQSSAAISLYGDNALADDHLFEDNLFVTSDGYIAYGGSVSSKDFPQGQNVRYLRNHFMFRQPYSGPLYGAITAFTNGTNGCVKSGNVWETGAQMNDGTTVNAGDPV</sequence>
<dbReference type="InterPro" id="IPR011050">
    <property type="entry name" value="Pectin_lyase_fold/virulence"/>
</dbReference>
<gene>
    <name evidence="1" type="ORF">E1269_21255</name>
</gene>
<dbReference type="InParanoid" id="A0A4R5CV07"/>
<keyword evidence="2" id="KW-1185">Reference proteome</keyword>
<accession>A0A4R5CV07</accession>
<evidence type="ECO:0000313" key="1">
    <source>
        <dbReference type="EMBL" id="TDE02821.1"/>
    </source>
</evidence>
<dbReference type="AlphaFoldDB" id="A0A4R5CV07"/>
<evidence type="ECO:0000313" key="2">
    <source>
        <dbReference type="Proteomes" id="UP000294739"/>
    </source>
</evidence>
<proteinExistence type="predicted"/>
<dbReference type="SUPFAM" id="SSF51126">
    <property type="entry name" value="Pectin lyase-like"/>
    <property type="match status" value="1"/>
</dbReference>
<evidence type="ECO:0008006" key="3">
    <source>
        <dbReference type="Google" id="ProtNLM"/>
    </source>
</evidence>
<protein>
    <recommendedName>
        <fullName evidence="3">Right-handed parallel beta-helix repeat-containing protein</fullName>
    </recommendedName>
</protein>